<evidence type="ECO:0000313" key="7">
    <source>
        <dbReference type="Proteomes" id="UP000318405"/>
    </source>
</evidence>
<accession>A0A556ANN9</accession>
<protein>
    <submittedName>
        <fullName evidence="6">ABC transporter ATP-binding protein</fullName>
    </submittedName>
</protein>
<sequence>MTPTQAHAQPPAVPTLLQAHGLGRRFGALHAVRDVSLALDGDSVHAVIGTNGAGKSTLINLLSGELPPSSGKVSLRGEDVTRWPQPRRARAGLGRSYQRNNIFLPLSVRENCRLAAQAHLQRPWHVWQGAQACRDSLARADSALERCGLADVATRAAAGLSHGQKRQLEVAMCLAADPCVLLLDEPLAGMGPEESERMLELLRGLRRGHAVLLVEHDMDAVFAVADRITVMVNGAVIASGAPNEVRSNPEVQTAYLGEH</sequence>
<dbReference type="SUPFAM" id="SSF52540">
    <property type="entry name" value="P-loop containing nucleoside triphosphate hydrolases"/>
    <property type="match status" value="1"/>
</dbReference>
<comment type="caution">
    <text evidence="6">The sequence shown here is derived from an EMBL/GenBank/DDBJ whole genome shotgun (WGS) entry which is preliminary data.</text>
</comment>
<dbReference type="Pfam" id="PF12399">
    <property type="entry name" value="BCA_ABC_TP_C"/>
    <property type="match status" value="1"/>
</dbReference>
<evidence type="ECO:0000256" key="1">
    <source>
        <dbReference type="ARBA" id="ARBA00022448"/>
    </source>
</evidence>
<dbReference type="PROSITE" id="PS50893">
    <property type="entry name" value="ABC_TRANSPORTER_2"/>
    <property type="match status" value="1"/>
</dbReference>
<keyword evidence="1" id="KW-0813">Transport</keyword>
<gene>
    <name evidence="6" type="ORF">FOZ76_12310</name>
</gene>
<dbReference type="RefSeq" id="WP_143948561.1">
    <property type="nucleotide sequence ID" value="NZ_BAABMB010000001.1"/>
</dbReference>
<keyword evidence="3" id="KW-0547">Nucleotide-binding</keyword>
<keyword evidence="7" id="KW-1185">Reference proteome</keyword>
<organism evidence="6 7">
    <name type="scientific">Verticiella sediminum</name>
    <dbReference type="NCBI Taxonomy" id="1247510"/>
    <lineage>
        <taxon>Bacteria</taxon>
        <taxon>Pseudomonadati</taxon>
        <taxon>Pseudomonadota</taxon>
        <taxon>Betaproteobacteria</taxon>
        <taxon>Burkholderiales</taxon>
        <taxon>Alcaligenaceae</taxon>
        <taxon>Verticiella</taxon>
    </lineage>
</organism>
<name>A0A556ANN9_9BURK</name>
<dbReference type="InterPro" id="IPR032823">
    <property type="entry name" value="BCA_ABC_TP_C"/>
</dbReference>
<dbReference type="AlphaFoldDB" id="A0A556ANN9"/>
<dbReference type="GO" id="GO:0005886">
    <property type="term" value="C:plasma membrane"/>
    <property type="evidence" value="ECO:0007669"/>
    <property type="project" value="TreeGrafter"/>
</dbReference>
<dbReference type="EMBL" id="VLTJ01000024">
    <property type="protein sequence ID" value="TSH94500.1"/>
    <property type="molecule type" value="Genomic_DNA"/>
</dbReference>
<dbReference type="CDD" id="cd03219">
    <property type="entry name" value="ABC_Mj1267_LivG_branched"/>
    <property type="match status" value="1"/>
</dbReference>
<proteinExistence type="predicted"/>
<dbReference type="InterPro" id="IPR003593">
    <property type="entry name" value="AAA+_ATPase"/>
</dbReference>
<dbReference type="InterPro" id="IPR051120">
    <property type="entry name" value="ABC_AA/LPS_Transport"/>
</dbReference>
<keyword evidence="4 6" id="KW-0067">ATP-binding</keyword>
<evidence type="ECO:0000259" key="5">
    <source>
        <dbReference type="PROSITE" id="PS50893"/>
    </source>
</evidence>
<dbReference type="PANTHER" id="PTHR45772:SF2">
    <property type="entry name" value="ABC TRANSPORTER ATP-BINDING PROTEIN"/>
    <property type="match status" value="1"/>
</dbReference>
<evidence type="ECO:0000256" key="2">
    <source>
        <dbReference type="ARBA" id="ARBA00022475"/>
    </source>
</evidence>
<evidence type="ECO:0000313" key="6">
    <source>
        <dbReference type="EMBL" id="TSH94500.1"/>
    </source>
</evidence>
<feature type="domain" description="ABC transporter" evidence="5">
    <location>
        <begin position="17"/>
        <end position="258"/>
    </location>
</feature>
<dbReference type="InterPro" id="IPR003439">
    <property type="entry name" value="ABC_transporter-like_ATP-bd"/>
</dbReference>
<dbReference type="SMART" id="SM00382">
    <property type="entry name" value="AAA"/>
    <property type="match status" value="1"/>
</dbReference>
<dbReference type="Proteomes" id="UP000318405">
    <property type="component" value="Unassembled WGS sequence"/>
</dbReference>
<dbReference type="PANTHER" id="PTHR45772">
    <property type="entry name" value="CONSERVED COMPONENT OF ABC TRANSPORTER FOR NATURAL AMINO ACIDS-RELATED"/>
    <property type="match status" value="1"/>
</dbReference>
<dbReference type="GO" id="GO:0005524">
    <property type="term" value="F:ATP binding"/>
    <property type="evidence" value="ECO:0007669"/>
    <property type="project" value="UniProtKB-KW"/>
</dbReference>
<evidence type="ECO:0000256" key="3">
    <source>
        <dbReference type="ARBA" id="ARBA00022741"/>
    </source>
</evidence>
<keyword evidence="2" id="KW-0472">Membrane</keyword>
<dbReference type="Pfam" id="PF00005">
    <property type="entry name" value="ABC_tran"/>
    <property type="match status" value="1"/>
</dbReference>
<dbReference type="OrthoDB" id="9781337at2"/>
<reference evidence="6 7" key="1">
    <citation type="submission" date="2019-07" db="EMBL/GenBank/DDBJ databases">
        <title>Qingshengfaniella alkalisoli gen. nov., sp. nov., isolated from saline soil.</title>
        <authorList>
            <person name="Xu L."/>
            <person name="Huang X.-X."/>
            <person name="Sun J.-Q."/>
        </authorList>
    </citation>
    <scope>NUCLEOTIDE SEQUENCE [LARGE SCALE GENOMIC DNA]</scope>
    <source>
        <strain evidence="6 7">DSM 27279</strain>
    </source>
</reference>
<dbReference type="GO" id="GO:0016887">
    <property type="term" value="F:ATP hydrolysis activity"/>
    <property type="evidence" value="ECO:0007669"/>
    <property type="project" value="InterPro"/>
</dbReference>
<dbReference type="InterPro" id="IPR027417">
    <property type="entry name" value="P-loop_NTPase"/>
</dbReference>
<keyword evidence="2" id="KW-1003">Cell membrane</keyword>
<dbReference type="Gene3D" id="3.40.50.300">
    <property type="entry name" value="P-loop containing nucleotide triphosphate hydrolases"/>
    <property type="match status" value="1"/>
</dbReference>
<evidence type="ECO:0000256" key="4">
    <source>
        <dbReference type="ARBA" id="ARBA00022840"/>
    </source>
</evidence>